<sequence length="80" mass="8866">MCIISGNCSRHCSGVYVYHEGVELPIGRPIRNYCLHRTTSSLSSTVTSYQRSLDWSSPVDLAGSVYPHIRSGPRRLLTGI</sequence>
<accession>A0AAE0XPM9</accession>
<dbReference type="EMBL" id="JAWDGP010007902">
    <property type="protein sequence ID" value="KAK3700828.1"/>
    <property type="molecule type" value="Genomic_DNA"/>
</dbReference>
<dbReference type="Proteomes" id="UP001283361">
    <property type="component" value="Unassembled WGS sequence"/>
</dbReference>
<gene>
    <name evidence="1" type="ORF">RRG08_011585</name>
</gene>
<protein>
    <submittedName>
        <fullName evidence="1">Uncharacterized protein</fullName>
    </submittedName>
</protein>
<name>A0AAE0XPM9_9GAST</name>
<proteinExistence type="predicted"/>
<comment type="caution">
    <text evidence="1">The sequence shown here is derived from an EMBL/GenBank/DDBJ whole genome shotgun (WGS) entry which is preliminary data.</text>
</comment>
<reference evidence="1" key="1">
    <citation type="journal article" date="2023" name="G3 (Bethesda)">
        <title>A reference genome for the long-term kleptoplast-retaining sea slug Elysia crispata morphotype clarki.</title>
        <authorList>
            <person name="Eastman K.E."/>
            <person name="Pendleton A.L."/>
            <person name="Shaikh M.A."/>
            <person name="Suttiyut T."/>
            <person name="Ogas R."/>
            <person name="Tomko P."/>
            <person name="Gavelis G."/>
            <person name="Widhalm J.R."/>
            <person name="Wisecaver J.H."/>
        </authorList>
    </citation>
    <scope>NUCLEOTIDE SEQUENCE</scope>
    <source>
        <strain evidence="1">ECLA1</strain>
    </source>
</reference>
<evidence type="ECO:0000313" key="1">
    <source>
        <dbReference type="EMBL" id="KAK3700828.1"/>
    </source>
</evidence>
<dbReference type="AlphaFoldDB" id="A0AAE0XPM9"/>
<organism evidence="1 2">
    <name type="scientific">Elysia crispata</name>
    <name type="common">lettuce slug</name>
    <dbReference type="NCBI Taxonomy" id="231223"/>
    <lineage>
        <taxon>Eukaryota</taxon>
        <taxon>Metazoa</taxon>
        <taxon>Spiralia</taxon>
        <taxon>Lophotrochozoa</taxon>
        <taxon>Mollusca</taxon>
        <taxon>Gastropoda</taxon>
        <taxon>Heterobranchia</taxon>
        <taxon>Euthyneura</taxon>
        <taxon>Panpulmonata</taxon>
        <taxon>Sacoglossa</taxon>
        <taxon>Placobranchoidea</taxon>
        <taxon>Plakobranchidae</taxon>
        <taxon>Elysia</taxon>
    </lineage>
</organism>
<evidence type="ECO:0000313" key="2">
    <source>
        <dbReference type="Proteomes" id="UP001283361"/>
    </source>
</evidence>
<keyword evidence="2" id="KW-1185">Reference proteome</keyword>